<dbReference type="PANTHER" id="PTHR13994">
    <property type="entry name" value="NUDIX HYDROLASE RELATED"/>
    <property type="match status" value="1"/>
</dbReference>
<dbReference type="FunFam" id="3.40.630.30:FF:000016">
    <property type="entry name" value="nudix hydrolase 2"/>
    <property type="match status" value="1"/>
</dbReference>
<dbReference type="InterPro" id="IPR003293">
    <property type="entry name" value="Nudix_hydrolase6-like"/>
</dbReference>
<dbReference type="Gene3D" id="3.90.79.10">
    <property type="entry name" value="Nucleoside Triphosphate Pyrophosphohydrolase"/>
    <property type="match status" value="1"/>
</dbReference>
<proteinExistence type="inferred from homology"/>
<dbReference type="PROSITE" id="PS00893">
    <property type="entry name" value="NUDIX_BOX"/>
    <property type="match status" value="1"/>
</dbReference>
<feature type="domain" description="Nudix hydrolase" evidence="4">
    <location>
        <begin position="106"/>
        <end position="237"/>
    </location>
</feature>
<dbReference type="InterPro" id="IPR040618">
    <property type="entry name" value="Pre-Nudix"/>
</dbReference>
<dbReference type="Pfam" id="PF00293">
    <property type="entry name" value="NUDIX"/>
    <property type="match status" value="1"/>
</dbReference>
<dbReference type="AlphaFoldDB" id="A0A2P2KZS8"/>
<accession>A0A2P2KZS8</accession>
<dbReference type="EMBL" id="GGEC01030712">
    <property type="protein sequence ID" value="MBX11196.1"/>
    <property type="molecule type" value="Transcribed_RNA"/>
</dbReference>
<evidence type="ECO:0000256" key="3">
    <source>
        <dbReference type="ARBA" id="ARBA00022801"/>
    </source>
</evidence>
<protein>
    <submittedName>
        <fullName evidence="5">Uncharacterized protein MANES_03G141300</fullName>
    </submittedName>
</protein>
<evidence type="ECO:0000259" key="4">
    <source>
        <dbReference type="PROSITE" id="PS51462"/>
    </source>
</evidence>
<dbReference type="InterPro" id="IPR020084">
    <property type="entry name" value="NUDIX_hydrolase_CS"/>
</dbReference>
<dbReference type="Gene3D" id="3.40.630.30">
    <property type="match status" value="1"/>
</dbReference>
<comment type="similarity">
    <text evidence="1">Belongs to the Nudix hydrolase family.</text>
</comment>
<name>A0A2P2KZS8_RHIMU</name>
<dbReference type="CDD" id="cd04670">
    <property type="entry name" value="NUDIX_ASFGF2_Nudt6"/>
    <property type="match status" value="1"/>
</dbReference>
<dbReference type="GO" id="GO:0047631">
    <property type="term" value="F:ADP-ribose diphosphatase activity"/>
    <property type="evidence" value="ECO:0007669"/>
    <property type="project" value="TreeGrafter"/>
</dbReference>
<evidence type="ECO:0000256" key="2">
    <source>
        <dbReference type="ARBA" id="ARBA00022723"/>
    </source>
</evidence>
<organism evidence="5">
    <name type="scientific">Rhizophora mucronata</name>
    <name type="common">Asiatic mangrove</name>
    <dbReference type="NCBI Taxonomy" id="61149"/>
    <lineage>
        <taxon>Eukaryota</taxon>
        <taxon>Viridiplantae</taxon>
        <taxon>Streptophyta</taxon>
        <taxon>Embryophyta</taxon>
        <taxon>Tracheophyta</taxon>
        <taxon>Spermatophyta</taxon>
        <taxon>Magnoliopsida</taxon>
        <taxon>eudicotyledons</taxon>
        <taxon>Gunneridae</taxon>
        <taxon>Pentapetalae</taxon>
        <taxon>rosids</taxon>
        <taxon>fabids</taxon>
        <taxon>Malpighiales</taxon>
        <taxon>Rhizophoraceae</taxon>
        <taxon>Rhizophora</taxon>
    </lineage>
</organism>
<reference evidence="5" key="1">
    <citation type="submission" date="2018-02" db="EMBL/GenBank/DDBJ databases">
        <title>Rhizophora mucronata_Transcriptome.</title>
        <authorList>
            <person name="Meera S.P."/>
            <person name="Sreeshan A."/>
            <person name="Augustine A."/>
        </authorList>
    </citation>
    <scope>NUCLEOTIDE SEQUENCE</scope>
    <source>
        <tissue evidence="5">Leaf</tissue>
    </source>
</reference>
<dbReference type="Pfam" id="PF18290">
    <property type="entry name" value="Nudix_hydro"/>
    <property type="match status" value="1"/>
</dbReference>
<evidence type="ECO:0000313" key="5">
    <source>
        <dbReference type="EMBL" id="MBX11196.1"/>
    </source>
</evidence>
<keyword evidence="3" id="KW-0378">Hydrolase</keyword>
<evidence type="ECO:0000256" key="1">
    <source>
        <dbReference type="ARBA" id="ARBA00005582"/>
    </source>
</evidence>
<dbReference type="GO" id="GO:0051287">
    <property type="term" value="F:NAD binding"/>
    <property type="evidence" value="ECO:0007669"/>
    <property type="project" value="TreeGrafter"/>
</dbReference>
<dbReference type="GO" id="GO:0035529">
    <property type="term" value="F:NADH pyrophosphatase activity"/>
    <property type="evidence" value="ECO:0007669"/>
    <property type="project" value="TreeGrafter"/>
</dbReference>
<dbReference type="PANTHER" id="PTHR13994:SF30">
    <property type="entry name" value="NUDIX HYDROLASE 10"/>
    <property type="match status" value="1"/>
</dbReference>
<dbReference type="InterPro" id="IPR015797">
    <property type="entry name" value="NUDIX_hydrolase-like_dom_sf"/>
</dbReference>
<dbReference type="SUPFAM" id="SSF55811">
    <property type="entry name" value="Nudix"/>
    <property type="match status" value="1"/>
</dbReference>
<dbReference type="PROSITE" id="PS51462">
    <property type="entry name" value="NUDIX"/>
    <property type="match status" value="1"/>
</dbReference>
<dbReference type="GO" id="GO:0046872">
    <property type="term" value="F:metal ion binding"/>
    <property type="evidence" value="ECO:0007669"/>
    <property type="project" value="UniProtKB-KW"/>
</dbReference>
<sequence length="250" mass="28469">MEDPSENGVIYDGELLTGIDDHHGGLIVDLKEPMDPEIFLLLLKASISQWRNQGKKAVWIKLPIALVNLVEPAVKEGFWYHHAEPNYLMLVYWIPETTSTIPANASHRVRVGGIVLNGKREVLVVQEKSGRFQGCGMWKIPTGIVDEDEDIFMAAMREVKEETGIDTEFLEIVAFRQSHKSFFEKSELFFLCMLHPLSFDIQKQELEIEAAQINFYQPDKLLVCKHPGFEAVKSFSLPVETAQTLKNRDP</sequence>
<keyword evidence="2" id="KW-0479">Metal-binding</keyword>
<dbReference type="InterPro" id="IPR000086">
    <property type="entry name" value="NUDIX_hydrolase_dom"/>
</dbReference>
<dbReference type="FunFam" id="3.90.79.10:FF:000015">
    <property type="entry name" value="Nudix hydrolase 8"/>
    <property type="match status" value="1"/>
</dbReference>